<feature type="signal peptide" evidence="2">
    <location>
        <begin position="1"/>
        <end position="25"/>
    </location>
</feature>
<reference evidence="3 4" key="1">
    <citation type="journal article" date="2024" name="Int. J. Syst. Evol. Microbiol.">
        <title>Paenibacillus hexagrammi sp. nov., a novel bacterium isolated from the gut content of Hexagrammos agrammus.</title>
        <authorList>
            <person name="Jung H.K."/>
            <person name="Kim D.G."/>
            <person name="Zin H."/>
            <person name="Park J."/>
            <person name="Jung H."/>
            <person name="Kim Y.O."/>
            <person name="Kong H.J."/>
            <person name="Kim J.W."/>
            <person name="Kim Y.S."/>
        </authorList>
    </citation>
    <scope>NUCLEOTIDE SEQUENCE [LARGE SCALE GENOMIC DNA]</scope>
    <source>
        <strain evidence="3 4">YPD9-1</strain>
    </source>
</reference>
<evidence type="ECO:0000313" key="3">
    <source>
        <dbReference type="EMBL" id="UJF31624.1"/>
    </source>
</evidence>
<dbReference type="Proteomes" id="UP001649230">
    <property type="component" value="Chromosome"/>
</dbReference>
<name>A0ABY3SC92_9BACL</name>
<keyword evidence="4" id="KW-1185">Reference proteome</keyword>
<accession>A0ABY3SC92</accession>
<dbReference type="InterPro" id="IPR032322">
    <property type="entry name" value="DUF4850"/>
</dbReference>
<evidence type="ECO:0000256" key="2">
    <source>
        <dbReference type="SAM" id="SignalP"/>
    </source>
</evidence>
<proteinExistence type="predicted"/>
<evidence type="ECO:0000256" key="1">
    <source>
        <dbReference type="SAM" id="MobiDB-lite"/>
    </source>
</evidence>
<dbReference type="Pfam" id="PF16142">
    <property type="entry name" value="DUF4850"/>
    <property type="match status" value="1"/>
</dbReference>
<gene>
    <name evidence="3" type="ORF">L0M14_17690</name>
</gene>
<feature type="compositionally biased region" description="Low complexity" evidence="1">
    <location>
        <begin position="56"/>
        <end position="70"/>
    </location>
</feature>
<dbReference type="RefSeq" id="WP_235117969.1">
    <property type="nucleotide sequence ID" value="NZ_CP090978.1"/>
</dbReference>
<feature type="chain" id="PRO_5046328729" evidence="2">
    <location>
        <begin position="26"/>
        <end position="197"/>
    </location>
</feature>
<sequence>MTIVPIASKKLLFCTLTAAGLFTLAACGQVDRPIVKVSPSPATRDSKEGPRAEAGTPASTPSMTSPSSPVVQPPASTPVQKPQPTSRADAQEESVQEGTLTDCGAVTLKHGENVSNLPLRCVKASYGAEEEGSSIQVSPESSLPAIDYELPAGLESTLAAYWMNSGDNKHGLLLLAPKHWISTRALLEPTVHRHLTL</sequence>
<keyword evidence="2" id="KW-0732">Signal</keyword>
<feature type="region of interest" description="Disordered" evidence="1">
    <location>
        <begin position="35"/>
        <end position="99"/>
    </location>
</feature>
<protein>
    <submittedName>
        <fullName evidence="3">Uncharacterized protein</fullName>
    </submittedName>
</protein>
<organism evidence="3 4">
    <name type="scientific">Paenibacillus hexagrammi</name>
    <dbReference type="NCBI Taxonomy" id="2908839"/>
    <lineage>
        <taxon>Bacteria</taxon>
        <taxon>Bacillati</taxon>
        <taxon>Bacillota</taxon>
        <taxon>Bacilli</taxon>
        <taxon>Bacillales</taxon>
        <taxon>Paenibacillaceae</taxon>
        <taxon>Paenibacillus</taxon>
    </lineage>
</organism>
<dbReference type="EMBL" id="CP090978">
    <property type="protein sequence ID" value="UJF31624.1"/>
    <property type="molecule type" value="Genomic_DNA"/>
</dbReference>
<evidence type="ECO:0000313" key="4">
    <source>
        <dbReference type="Proteomes" id="UP001649230"/>
    </source>
</evidence>